<reference evidence="2" key="1">
    <citation type="journal article" date="2023" name="G3 (Bethesda)">
        <title>Genome assembly and association tests identify interacting loci associated with vigor, precocity, and sex in interspecific pistachio rootstocks.</title>
        <authorList>
            <person name="Palmer W."/>
            <person name="Jacygrad E."/>
            <person name="Sagayaradj S."/>
            <person name="Cavanaugh K."/>
            <person name="Han R."/>
            <person name="Bertier L."/>
            <person name="Beede B."/>
            <person name="Kafkas S."/>
            <person name="Golino D."/>
            <person name="Preece J."/>
            <person name="Michelmore R."/>
        </authorList>
    </citation>
    <scope>NUCLEOTIDE SEQUENCE [LARGE SCALE GENOMIC DNA]</scope>
</reference>
<gene>
    <name evidence="1" type="ORF">Pint_20918</name>
</gene>
<sequence length="144" mass="16476">MNPLLLLNISMKLGNTTPSCLWIPIRKKAIERLWAKGSNKRREVKEAKETLEVIEEEPKGKKLFGGDKIGLIDIVLGWICIWLVAIEEASLVKIFDSEKCACIAKWMVDFVEWPFVKQNLPPRDKLANYYKKVRHSVLALPASN</sequence>
<accession>A0ACC0X7S5</accession>
<evidence type="ECO:0000313" key="2">
    <source>
        <dbReference type="Proteomes" id="UP001163603"/>
    </source>
</evidence>
<proteinExistence type="predicted"/>
<dbReference type="EMBL" id="CM047748">
    <property type="protein sequence ID" value="KAJ0013229.1"/>
    <property type="molecule type" value="Genomic_DNA"/>
</dbReference>
<name>A0ACC0X7S5_9ROSI</name>
<keyword evidence="2" id="KW-1185">Reference proteome</keyword>
<dbReference type="Proteomes" id="UP001163603">
    <property type="component" value="Chromosome 13"/>
</dbReference>
<organism evidence="1 2">
    <name type="scientific">Pistacia integerrima</name>
    <dbReference type="NCBI Taxonomy" id="434235"/>
    <lineage>
        <taxon>Eukaryota</taxon>
        <taxon>Viridiplantae</taxon>
        <taxon>Streptophyta</taxon>
        <taxon>Embryophyta</taxon>
        <taxon>Tracheophyta</taxon>
        <taxon>Spermatophyta</taxon>
        <taxon>Magnoliopsida</taxon>
        <taxon>eudicotyledons</taxon>
        <taxon>Gunneridae</taxon>
        <taxon>Pentapetalae</taxon>
        <taxon>rosids</taxon>
        <taxon>malvids</taxon>
        <taxon>Sapindales</taxon>
        <taxon>Anacardiaceae</taxon>
        <taxon>Pistacia</taxon>
    </lineage>
</organism>
<comment type="caution">
    <text evidence="1">The sequence shown here is derived from an EMBL/GenBank/DDBJ whole genome shotgun (WGS) entry which is preliminary data.</text>
</comment>
<protein>
    <submittedName>
        <fullName evidence="1">Uncharacterized protein</fullName>
    </submittedName>
</protein>
<evidence type="ECO:0000313" key="1">
    <source>
        <dbReference type="EMBL" id="KAJ0013229.1"/>
    </source>
</evidence>